<feature type="region of interest" description="Disordered" evidence="7">
    <location>
        <begin position="60"/>
        <end position="99"/>
    </location>
</feature>
<comment type="caution">
    <text evidence="9">The sequence shown here is derived from an EMBL/GenBank/DDBJ whole genome shotgun (WGS) entry which is preliminary data.</text>
</comment>
<keyword evidence="3" id="KW-0805">Transcription regulation</keyword>
<protein>
    <submittedName>
        <fullName evidence="9">C6 transcription factor</fullName>
    </submittedName>
</protein>
<dbReference type="PROSITE" id="PS00463">
    <property type="entry name" value="ZN2_CY6_FUNGAL_1"/>
    <property type="match status" value="1"/>
</dbReference>
<accession>A0A0C1E2Q9</accession>
<feature type="region of interest" description="Disordered" evidence="7">
    <location>
        <begin position="111"/>
        <end position="135"/>
    </location>
</feature>
<evidence type="ECO:0000256" key="2">
    <source>
        <dbReference type="ARBA" id="ARBA00022723"/>
    </source>
</evidence>
<organism evidence="9 10">
    <name type="scientific">Aspergillus ustus</name>
    <dbReference type="NCBI Taxonomy" id="40382"/>
    <lineage>
        <taxon>Eukaryota</taxon>
        <taxon>Fungi</taxon>
        <taxon>Dikarya</taxon>
        <taxon>Ascomycota</taxon>
        <taxon>Pezizomycotina</taxon>
        <taxon>Eurotiomycetes</taxon>
        <taxon>Eurotiomycetidae</taxon>
        <taxon>Eurotiales</taxon>
        <taxon>Aspergillaceae</taxon>
        <taxon>Aspergillus</taxon>
        <taxon>Aspergillus subgen. Nidulantes</taxon>
    </lineage>
</organism>
<evidence type="ECO:0000256" key="6">
    <source>
        <dbReference type="ARBA" id="ARBA00023242"/>
    </source>
</evidence>
<dbReference type="GO" id="GO:0003677">
    <property type="term" value="F:DNA binding"/>
    <property type="evidence" value="ECO:0007669"/>
    <property type="project" value="UniProtKB-KW"/>
</dbReference>
<sequence length="514" mass="56491">MGTNFNGYGPNPSQRGVPQLSCMSCKDRKLKCNRLVPCGNCASHGVVCVPVYRRRLPRGRYAHTARRNSSPSKCDEQTQEFQQASLKTSRPGLDEKDPRLEGFITGLGAITTASGENDQPDKPSEVPASENSGAQSHNYRLSCLTSVPAEGNLQGPQDYEPNYFGGVLINKKSLTPLSGMEMEPNNTNMRNQKSPEPALTDAYPGRASALDLLGSYQCIASCARGKMPAPELCQVYLQNVDPIIKLLHRPTLSGWMLRGEKYLAYPDDHPSLQALSLAVCYAATIITDREGLTDTTFTLINYQVELAGSRLILPPSDLADERKTSTGSGMTTFSNQSQDPQIRESQVRLFEQASLRLLHFCDPNSSAYAWFTCQSIQCLVAAVRLAALSTYSQQTKNAHGHQSMLAEQANSAEGSRGNPELLHQALSYLKKIKAIQSDSRSEGFRWHVAMPWSALAIAIVECSVCTDITLVQRACPLLQEWYQAYERSGDKVISAELVALMQQMQASNLPRKSS</sequence>
<dbReference type="InterPro" id="IPR001138">
    <property type="entry name" value="Zn2Cys6_DnaBD"/>
</dbReference>
<dbReference type="GO" id="GO:0005634">
    <property type="term" value="C:nucleus"/>
    <property type="evidence" value="ECO:0007669"/>
    <property type="project" value="UniProtKB-SubCell"/>
</dbReference>
<dbReference type="GO" id="GO:0008270">
    <property type="term" value="F:zinc ion binding"/>
    <property type="evidence" value="ECO:0007669"/>
    <property type="project" value="InterPro"/>
</dbReference>
<dbReference type="PROSITE" id="PS50048">
    <property type="entry name" value="ZN2_CY6_FUNGAL_2"/>
    <property type="match status" value="1"/>
</dbReference>
<dbReference type="GO" id="GO:0000981">
    <property type="term" value="F:DNA-binding transcription factor activity, RNA polymerase II-specific"/>
    <property type="evidence" value="ECO:0007669"/>
    <property type="project" value="InterPro"/>
</dbReference>
<dbReference type="InterPro" id="IPR036864">
    <property type="entry name" value="Zn2-C6_fun-type_DNA-bd_sf"/>
</dbReference>
<dbReference type="AlphaFoldDB" id="A0A0C1E2Q9"/>
<reference evidence="9 10" key="1">
    <citation type="submission" date="2014-11" db="EMBL/GenBank/DDBJ databases">
        <title>Genomics derived discovery of secondary metabolites biosynthetic gene clusters in Aspergillus ustus.</title>
        <authorList>
            <person name="Pi B."/>
            <person name="Dai F."/>
            <person name="Song X."/>
            <person name="Zhu C."/>
            <person name="Li H."/>
            <person name="Yu D."/>
        </authorList>
    </citation>
    <scope>NUCLEOTIDE SEQUENCE [LARGE SCALE GENOMIC DNA]</scope>
    <source>
        <strain evidence="9 10">3.3904</strain>
    </source>
</reference>
<proteinExistence type="predicted"/>
<evidence type="ECO:0000256" key="7">
    <source>
        <dbReference type="SAM" id="MobiDB-lite"/>
    </source>
</evidence>
<name>A0A0C1E2Q9_ASPUT</name>
<comment type="subcellular location">
    <subcellularLocation>
        <location evidence="1">Nucleus</location>
    </subcellularLocation>
</comment>
<dbReference type="SUPFAM" id="SSF57701">
    <property type="entry name" value="Zn2/Cys6 DNA-binding domain"/>
    <property type="match status" value="1"/>
</dbReference>
<evidence type="ECO:0000256" key="3">
    <source>
        <dbReference type="ARBA" id="ARBA00023015"/>
    </source>
</evidence>
<dbReference type="PANTHER" id="PTHR31001">
    <property type="entry name" value="UNCHARACTERIZED TRANSCRIPTIONAL REGULATORY PROTEIN"/>
    <property type="match status" value="1"/>
</dbReference>
<feature type="compositionally biased region" description="Polar residues" evidence="7">
    <location>
        <begin position="79"/>
        <end position="88"/>
    </location>
</feature>
<keyword evidence="2" id="KW-0479">Metal-binding</keyword>
<evidence type="ECO:0000256" key="5">
    <source>
        <dbReference type="ARBA" id="ARBA00023163"/>
    </source>
</evidence>
<feature type="domain" description="Zn(2)-C6 fungal-type" evidence="8">
    <location>
        <begin position="21"/>
        <end position="49"/>
    </location>
</feature>
<dbReference type="Gene3D" id="4.10.240.10">
    <property type="entry name" value="Zn(2)-C6 fungal-type DNA-binding domain"/>
    <property type="match status" value="1"/>
</dbReference>
<dbReference type="CDD" id="cd00067">
    <property type="entry name" value="GAL4"/>
    <property type="match status" value="1"/>
</dbReference>
<dbReference type="SMART" id="SM00066">
    <property type="entry name" value="GAL4"/>
    <property type="match status" value="1"/>
</dbReference>
<dbReference type="PANTHER" id="PTHR31001:SF50">
    <property type="entry name" value="ZN(II)2CYS6 TRANSCRIPTION FACTOR (EUROFUNG)"/>
    <property type="match status" value="1"/>
</dbReference>
<evidence type="ECO:0000313" key="9">
    <source>
        <dbReference type="EMBL" id="KIA75832.1"/>
    </source>
</evidence>
<keyword evidence="4" id="KW-0238">DNA-binding</keyword>
<keyword evidence="5" id="KW-0804">Transcription</keyword>
<gene>
    <name evidence="9" type="primary">vrtR2</name>
    <name evidence="9" type="ORF">HK57_00359</name>
</gene>
<evidence type="ECO:0000256" key="4">
    <source>
        <dbReference type="ARBA" id="ARBA00023125"/>
    </source>
</evidence>
<dbReference type="Pfam" id="PF00172">
    <property type="entry name" value="Zn_clus"/>
    <property type="match status" value="1"/>
</dbReference>
<evidence type="ECO:0000259" key="8">
    <source>
        <dbReference type="PROSITE" id="PS50048"/>
    </source>
</evidence>
<keyword evidence="6" id="KW-0539">Nucleus</keyword>
<dbReference type="CDD" id="cd12148">
    <property type="entry name" value="fungal_TF_MHR"/>
    <property type="match status" value="1"/>
</dbReference>
<keyword evidence="10" id="KW-1185">Reference proteome</keyword>
<dbReference type="EMBL" id="JOMC01000033">
    <property type="protein sequence ID" value="KIA75832.1"/>
    <property type="molecule type" value="Genomic_DNA"/>
</dbReference>
<dbReference type="Proteomes" id="UP000053475">
    <property type="component" value="Unassembled WGS sequence"/>
</dbReference>
<evidence type="ECO:0000256" key="1">
    <source>
        <dbReference type="ARBA" id="ARBA00004123"/>
    </source>
</evidence>
<evidence type="ECO:0000313" key="10">
    <source>
        <dbReference type="Proteomes" id="UP000053475"/>
    </source>
</evidence>
<dbReference type="InterPro" id="IPR050613">
    <property type="entry name" value="Sec_Metabolite_Reg"/>
</dbReference>